<dbReference type="Proteomes" id="UP000295146">
    <property type="component" value="Unassembled WGS sequence"/>
</dbReference>
<evidence type="ECO:0000313" key="2">
    <source>
        <dbReference type="Proteomes" id="UP000295146"/>
    </source>
</evidence>
<reference evidence="1 2" key="1">
    <citation type="submission" date="2019-03" db="EMBL/GenBank/DDBJ databases">
        <title>Genomic Encyclopedia of Type Strains, Phase III (KMG-III): the genomes of soil and plant-associated and newly described type strains.</title>
        <authorList>
            <person name="Whitman W."/>
        </authorList>
    </citation>
    <scope>NUCLEOTIDE SEQUENCE [LARGE SCALE GENOMIC DNA]</scope>
    <source>
        <strain evidence="1 2">VKM Ac-2573</strain>
    </source>
</reference>
<protein>
    <submittedName>
        <fullName evidence="1">Uncharacterized protein</fullName>
    </submittedName>
</protein>
<evidence type="ECO:0000313" key="1">
    <source>
        <dbReference type="EMBL" id="TDW69830.1"/>
    </source>
</evidence>
<name>A0A4R8C247_9ACTN</name>
<dbReference type="AlphaFoldDB" id="A0A4R8C247"/>
<comment type="caution">
    <text evidence="1">The sequence shown here is derived from an EMBL/GenBank/DDBJ whole genome shotgun (WGS) entry which is preliminary data.</text>
</comment>
<proteinExistence type="predicted"/>
<gene>
    <name evidence="1" type="ORF">EV653_3860</name>
</gene>
<accession>A0A4R8C247</accession>
<dbReference type="EMBL" id="SODP01000002">
    <property type="protein sequence ID" value="TDW69830.1"/>
    <property type="molecule type" value="Genomic_DNA"/>
</dbReference>
<sequence>MQQGGAICIELRYMHYCSLSSAIVGADLELIETTLEGELLMKLQRFALALAGIGLLGASVSSVPAFAGKTDPKPYTSDKVAHPTPVKALAAGGPCISYVGVPTAAGTMQEIDATPGAHPTAVSWEPFNYVPTRTNATWYGAVNAAGTQFYYYGLMLQGANLYRQTTYLPDEKPPVPTFKKVGTGWSSFTSIATSNYSVATPRHAYLYGLNTNGSLYRYQIVGAGFKALGPLPGFRGFKAMTVISESATYDTLLMSTKAGALYTVHIPIAAGAKPVLKLIRSTGFADYESLVADGCGTRGGTLVVGVDHDTQSGYQYAFSKFNGSATAMTAYGKIPAVFNGVNHVLFTTHYDQLVGE</sequence>
<organism evidence="1 2">
    <name type="scientific">Kribbella pratensis</name>
    <dbReference type="NCBI Taxonomy" id="2512112"/>
    <lineage>
        <taxon>Bacteria</taxon>
        <taxon>Bacillati</taxon>
        <taxon>Actinomycetota</taxon>
        <taxon>Actinomycetes</taxon>
        <taxon>Propionibacteriales</taxon>
        <taxon>Kribbellaceae</taxon>
        <taxon>Kribbella</taxon>
    </lineage>
</organism>
<keyword evidence="2" id="KW-1185">Reference proteome</keyword>